<name>M0H121_HALL2</name>
<comment type="caution">
    <text evidence="1">The sequence shown here is derived from an EMBL/GenBank/DDBJ whole genome shotgun (WGS) entry which is preliminary data.</text>
</comment>
<reference evidence="1 2" key="1">
    <citation type="journal article" date="2014" name="PLoS Genet.">
        <title>Phylogenetically driven sequencing of extremely halophilic archaea reveals strategies for static and dynamic osmo-response.</title>
        <authorList>
            <person name="Becker E.A."/>
            <person name="Seitzer P.M."/>
            <person name="Tritt A."/>
            <person name="Larsen D."/>
            <person name="Krusor M."/>
            <person name="Yao A.I."/>
            <person name="Wu D."/>
            <person name="Madern D."/>
            <person name="Eisen J.A."/>
            <person name="Darling A.E."/>
            <person name="Facciotti M.T."/>
        </authorList>
    </citation>
    <scope>NUCLEOTIDE SEQUENCE [LARGE SCALE GENOMIC DNA]</scope>
    <source>
        <strain evidence="2">DSM 14919 / CCM 7023 / CIP 107410 / JCM 9276 / NCIMB 13854 / Aa 2.2</strain>
    </source>
</reference>
<dbReference type="Proteomes" id="UP000011535">
    <property type="component" value="Unassembled WGS sequence"/>
</dbReference>
<evidence type="ECO:0000313" key="1">
    <source>
        <dbReference type="EMBL" id="ELZ77468.1"/>
    </source>
</evidence>
<protein>
    <submittedName>
        <fullName evidence="1">Uncharacterized protein</fullName>
    </submittedName>
</protein>
<gene>
    <name evidence="1" type="ORF">C456_02986</name>
</gene>
<dbReference type="RefSeq" id="WP_004062069.1">
    <property type="nucleotide sequence ID" value="NZ_AOLH01000004.1"/>
</dbReference>
<evidence type="ECO:0000313" key="2">
    <source>
        <dbReference type="Proteomes" id="UP000011535"/>
    </source>
</evidence>
<dbReference type="EMBL" id="AOLH01000004">
    <property type="protein sequence ID" value="ELZ77468.1"/>
    <property type="molecule type" value="Genomic_DNA"/>
</dbReference>
<dbReference type="AlphaFoldDB" id="M0H121"/>
<organism evidence="1 2">
    <name type="scientific">Haloferax lucentense (strain DSM 14919 / JCM 9276 / NCIMB 13854 / Aa 2.2)</name>
    <name type="common">Haloferax alicantei</name>
    <dbReference type="NCBI Taxonomy" id="1230452"/>
    <lineage>
        <taxon>Archaea</taxon>
        <taxon>Methanobacteriati</taxon>
        <taxon>Methanobacteriota</taxon>
        <taxon>Stenosarchaea group</taxon>
        <taxon>Halobacteria</taxon>
        <taxon>Halobacteriales</taxon>
        <taxon>Haloferacaceae</taxon>
        <taxon>Haloferax</taxon>
    </lineage>
</organism>
<accession>M0H121</accession>
<sequence length="312" mass="35353">MEEVVDALNALADAAYAHLLAITDTKYGPVAMNSEDLRELAEDGDYEDVLAGDLPAGEYADILTVDDIETLVLDTDNIPQPVLEEVVPEFEKLHKVLGGFPIDNRRGIAKVMESESGSIDEVIHRMRDRIPRKLLPVLEEALVLREMERHQRPPQDEIQDARWDIAEEYSDRGYDPQEAQNLISICSMGYLDKDGVFDQMYHDVVINGEKTQDDFKKLFGKYVKHSPFAVFVQTQDREPEKIIDEATEKTDQILRWEGSPGFVEVCGKGNAQDVVSDAHGELENEFDGEIYVTQNDELDQYILTLRPDVPIE</sequence>
<proteinExistence type="predicted"/>